<name>A0ABS3VTQ4_MICEH</name>
<dbReference type="InterPro" id="IPR032710">
    <property type="entry name" value="NTF2-like_dom_sf"/>
</dbReference>
<protein>
    <recommendedName>
        <fullName evidence="1">SnoaL-like domain-containing protein</fullName>
    </recommendedName>
</protein>
<feature type="domain" description="SnoaL-like" evidence="1">
    <location>
        <begin position="15"/>
        <end position="112"/>
    </location>
</feature>
<dbReference type="InterPro" id="IPR037401">
    <property type="entry name" value="SnoaL-like"/>
</dbReference>
<proteinExistence type="predicted"/>
<dbReference type="SUPFAM" id="SSF54427">
    <property type="entry name" value="NTF2-like"/>
    <property type="match status" value="1"/>
</dbReference>
<dbReference type="Gene3D" id="3.10.450.50">
    <property type="match status" value="1"/>
</dbReference>
<keyword evidence="3" id="KW-1185">Reference proteome</keyword>
<accession>A0ABS3VTQ4</accession>
<evidence type="ECO:0000259" key="1">
    <source>
        <dbReference type="Pfam" id="PF12680"/>
    </source>
</evidence>
<comment type="caution">
    <text evidence="2">The sequence shown here is derived from an EMBL/GenBank/DDBJ whole genome shotgun (WGS) entry which is preliminary data.</text>
</comment>
<dbReference type="RefSeq" id="WP_208814736.1">
    <property type="nucleotide sequence ID" value="NZ_WVUH01000147.1"/>
</dbReference>
<dbReference type="CDD" id="cd00531">
    <property type="entry name" value="NTF2_like"/>
    <property type="match status" value="1"/>
</dbReference>
<dbReference type="EMBL" id="WVUH01000147">
    <property type="protein sequence ID" value="MBO4207823.1"/>
    <property type="molecule type" value="Genomic_DNA"/>
</dbReference>
<evidence type="ECO:0000313" key="3">
    <source>
        <dbReference type="Proteomes" id="UP000823521"/>
    </source>
</evidence>
<organism evidence="2 3">
    <name type="scientific">Micromonospora echinofusca</name>
    <dbReference type="NCBI Taxonomy" id="47858"/>
    <lineage>
        <taxon>Bacteria</taxon>
        <taxon>Bacillati</taxon>
        <taxon>Actinomycetota</taxon>
        <taxon>Actinomycetes</taxon>
        <taxon>Micromonosporales</taxon>
        <taxon>Micromonosporaceae</taxon>
        <taxon>Micromonospora</taxon>
    </lineage>
</organism>
<reference evidence="2 3" key="1">
    <citation type="submission" date="2019-12" db="EMBL/GenBank/DDBJ databases">
        <title>Whole genome sequencing of endophytic Actinobacterium Micromonospora sp. MPMI6T.</title>
        <authorList>
            <person name="Evv R."/>
            <person name="Podile A.R."/>
        </authorList>
    </citation>
    <scope>NUCLEOTIDE SEQUENCE [LARGE SCALE GENOMIC DNA]</scope>
    <source>
        <strain evidence="2 3">MPMI6</strain>
    </source>
</reference>
<evidence type="ECO:0000313" key="2">
    <source>
        <dbReference type="EMBL" id="MBO4207823.1"/>
    </source>
</evidence>
<sequence>MIPDAEPTHPNLLTIERFLGAYSRRDRAGMQDMATLDVQWRFPGPPPLGGQWHGVDGIMAFLDAICALGLQERSHVRGVSDEFVVECKETVRDGGSGMLWCVLWAFRGGRISAGTHLTAEPDRVRDPARW</sequence>
<dbReference type="Pfam" id="PF12680">
    <property type="entry name" value="SnoaL_2"/>
    <property type="match status" value="1"/>
</dbReference>
<dbReference type="Proteomes" id="UP000823521">
    <property type="component" value="Unassembled WGS sequence"/>
</dbReference>
<gene>
    <name evidence="2" type="ORF">GSF22_17690</name>
</gene>